<sequence>MAINLDSYSIIFMDTAPFIYFFEDHPVYADPLEMLFRQVERGKQQIVTSLITYMEIITKPLKTGDTRLMEKYRAYFTFSKHLSLLPFTVQCAEETARIRCAYNLKTPDAIQVATALSYGADCIITNDDSWKKKLMKFPFFI</sequence>
<reference evidence="3" key="1">
    <citation type="journal article" date="2013" name="Stand. Genomic Sci.">
        <title>Genome sequence of the thermophilic fresh-water bacterium Spirochaeta caldaria type strain (H1(T)), reclassification of Spirochaeta caldaria, Spirochaeta stenostrepta, and Spirochaeta zuelzerae in the genus Treponema as Treponema caldaria comb. nov., Treponema stenostrepta comb. nov., and Treponema zuelzerae comb. nov., and emendation of the genus Treponema.</title>
        <authorList>
            <person name="Abt B."/>
            <person name="Goker M."/>
            <person name="Scheuner C."/>
            <person name="Han C."/>
            <person name="Lu M."/>
            <person name="Misra M."/>
            <person name="Lapidus A."/>
            <person name="Nolan M."/>
            <person name="Lucas S."/>
            <person name="Hammon N."/>
            <person name="Deshpande S."/>
            <person name="Cheng J.F."/>
            <person name="Tapia R."/>
            <person name="Goodwin L.A."/>
            <person name="Pitluck S."/>
            <person name="Liolios K."/>
            <person name="Pagani I."/>
            <person name="Ivanova N."/>
            <person name="Mavromatis K."/>
            <person name="Mikhailova N."/>
            <person name="Huntemann M."/>
            <person name="Pati A."/>
            <person name="Chen A."/>
            <person name="Palaniappan K."/>
            <person name="Land M."/>
            <person name="Hauser L."/>
            <person name="Jeffries C.D."/>
            <person name="Rohde M."/>
            <person name="Spring S."/>
            <person name="Gronow S."/>
            <person name="Detter J.C."/>
            <person name="Bristow J."/>
            <person name="Eisen J.A."/>
            <person name="Markowitz V."/>
            <person name="Hugenholtz P."/>
            <person name="Kyrpides N.C."/>
            <person name="Woyke T."/>
            <person name="Klenk H.P."/>
        </authorList>
    </citation>
    <scope>NUCLEOTIDE SEQUENCE</scope>
    <source>
        <strain evidence="3">ATCC 51460 / DSM 7334 / H1</strain>
    </source>
</reference>
<dbReference type="InterPro" id="IPR002716">
    <property type="entry name" value="PIN_dom"/>
</dbReference>
<evidence type="ECO:0000259" key="1">
    <source>
        <dbReference type="Pfam" id="PF01850"/>
    </source>
</evidence>
<dbReference type="Proteomes" id="UP000000503">
    <property type="component" value="Chromosome"/>
</dbReference>
<dbReference type="KEGG" id="scd:Spica_2271"/>
<name>F8F358_GRAC1</name>
<dbReference type="AlphaFoldDB" id="F8F358"/>
<gene>
    <name evidence="2" type="ordered locus">Spica_2271</name>
</gene>
<dbReference type="STRING" id="744872.Spica_2271"/>
<organism evidence="2 3">
    <name type="scientific">Gracilinema caldarium (strain ATCC 51460 / DSM 7334 / H1)</name>
    <name type="common">Treponema caldarium</name>
    <dbReference type="NCBI Taxonomy" id="744872"/>
    <lineage>
        <taxon>Bacteria</taxon>
        <taxon>Pseudomonadati</taxon>
        <taxon>Spirochaetota</taxon>
        <taxon>Spirochaetia</taxon>
        <taxon>Spirochaetales</taxon>
        <taxon>Breznakiellaceae</taxon>
        <taxon>Gracilinema</taxon>
    </lineage>
</organism>
<dbReference type="InterPro" id="IPR029060">
    <property type="entry name" value="PIN-like_dom_sf"/>
</dbReference>
<dbReference type="eggNOG" id="COG1848">
    <property type="taxonomic scope" value="Bacteria"/>
</dbReference>
<feature type="domain" description="PIN" evidence="1">
    <location>
        <begin position="11"/>
        <end position="132"/>
    </location>
</feature>
<protein>
    <submittedName>
        <fullName evidence="2">PilT protein domain protein</fullName>
    </submittedName>
</protein>
<dbReference type="OrthoDB" id="5624224at2"/>
<dbReference type="Pfam" id="PF01850">
    <property type="entry name" value="PIN"/>
    <property type="match status" value="1"/>
</dbReference>
<evidence type="ECO:0000313" key="3">
    <source>
        <dbReference type="Proteomes" id="UP000000503"/>
    </source>
</evidence>
<dbReference type="SUPFAM" id="SSF88723">
    <property type="entry name" value="PIN domain-like"/>
    <property type="match status" value="1"/>
</dbReference>
<accession>F8F358</accession>
<evidence type="ECO:0000313" key="2">
    <source>
        <dbReference type="EMBL" id="AEJ20384.1"/>
    </source>
</evidence>
<dbReference type="EMBL" id="CP002868">
    <property type="protein sequence ID" value="AEJ20384.1"/>
    <property type="molecule type" value="Genomic_DNA"/>
</dbReference>
<dbReference type="Gene3D" id="3.40.50.1010">
    <property type="entry name" value="5'-nuclease"/>
    <property type="match status" value="1"/>
</dbReference>
<proteinExistence type="predicted"/>
<keyword evidence="3" id="KW-1185">Reference proteome</keyword>
<dbReference type="HOGENOM" id="CLU_125353_0_0_12"/>